<accession>A0A941E5R9</accession>
<evidence type="ECO:0000313" key="2">
    <source>
        <dbReference type="Proteomes" id="UP000678545"/>
    </source>
</evidence>
<comment type="caution">
    <text evidence="1">The sequence shown here is derived from an EMBL/GenBank/DDBJ whole genome shotgun (WGS) entry which is preliminary data.</text>
</comment>
<protein>
    <recommendedName>
        <fullName evidence="3">Dienelactone hydrolase domain-containing protein</fullName>
    </recommendedName>
</protein>
<evidence type="ECO:0000313" key="1">
    <source>
        <dbReference type="EMBL" id="MBR7801582.1"/>
    </source>
</evidence>
<dbReference type="Proteomes" id="UP000678545">
    <property type="component" value="Unassembled WGS sequence"/>
</dbReference>
<reference evidence="1" key="1">
    <citation type="submission" date="2021-04" db="EMBL/GenBank/DDBJ databases">
        <title>novel species isolated from subtropical streams in China.</title>
        <authorList>
            <person name="Lu H."/>
        </authorList>
    </citation>
    <scope>NUCLEOTIDE SEQUENCE</scope>
    <source>
        <strain evidence="1">FT137W</strain>
    </source>
</reference>
<dbReference type="RefSeq" id="WP_212676698.1">
    <property type="nucleotide sequence ID" value="NZ_JAGSPJ010000007.1"/>
</dbReference>
<sequence>MSATVFIVTDIFGFTPAIASLQRFLAPAIDTTSKPVCQIITPFDETPTFRNEQEAYQFYLASGGIRAYADKILRLSMCSPAVRHVIAFSAGASAWWLGCASQVNRLHPSLESSSLFYASRVRDYLDLESSFPCHFIFAETEPAYQPIEIVEALRARQHQAEIARGTRHGFMNPYSSGFSLKQQSHYFDVLYQKLHPKKALVAA</sequence>
<organism evidence="1 2">
    <name type="scientific">Undibacterium fentianense</name>
    <dbReference type="NCBI Taxonomy" id="2828728"/>
    <lineage>
        <taxon>Bacteria</taxon>
        <taxon>Pseudomonadati</taxon>
        <taxon>Pseudomonadota</taxon>
        <taxon>Betaproteobacteria</taxon>
        <taxon>Burkholderiales</taxon>
        <taxon>Oxalobacteraceae</taxon>
        <taxon>Undibacterium</taxon>
    </lineage>
</organism>
<dbReference type="EMBL" id="JAGSPJ010000007">
    <property type="protein sequence ID" value="MBR7801582.1"/>
    <property type="molecule type" value="Genomic_DNA"/>
</dbReference>
<keyword evidence="2" id="KW-1185">Reference proteome</keyword>
<evidence type="ECO:0008006" key="3">
    <source>
        <dbReference type="Google" id="ProtNLM"/>
    </source>
</evidence>
<name>A0A941E5R9_9BURK</name>
<proteinExistence type="predicted"/>
<gene>
    <name evidence="1" type="ORF">KDM90_16340</name>
</gene>
<dbReference type="AlphaFoldDB" id="A0A941E5R9"/>